<evidence type="ECO:0000313" key="2">
    <source>
        <dbReference type="EMBL" id="KNE19939.1"/>
    </source>
</evidence>
<name>A0A0L0QN32_VIRPA</name>
<dbReference type="Gene3D" id="3.60.120.10">
    <property type="entry name" value="Anthranilate synthase"/>
    <property type="match status" value="1"/>
</dbReference>
<proteinExistence type="predicted"/>
<dbReference type="PATRIC" id="fig|1473.5.peg.1911"/>
<dbReference type="GeneID" id="66870961"/>
<dbReference type="PANTHER" id="PTHR11236">
    <property type="entry name" value="AMINOBENZOATE/ANTHRANILATE SYNTHASE"/>
    <property type="match status" value="1"/>
</dbReference>
<evidence type="ECO:0000259" key="1">
    <source>
        <dbReference type="Pfam" id="PF00425"/>
    </source>
</evidence>
<dbReference type="InterPro" id="IPR036038">
    <property type="entry name" value="Aminotransferase-like"/>
</dbReference>
<dbReference type="SUPFAM" id="SSF56752">
    <property type="entry name" value="D-aminoacid aminotransferase-like PLP-dependent enzymes"/>
    <property type="match status" value="1"/>
</dbReference>
<dbReference type="PRINTS" id="PR00095">
    <property type="entry name" value="ANTSNTHASEI"/>
</dbReference>
<reference evidence="3" key="1">
    <citation type="submission" date="2015-07" db="EMBL/GenBank/DDBJ databases">
        <title>Fjat-10053 dsm26.</title>
        <authorList>
            <person name="Liu B."/>
            <person name="Wang J."/>
            <person name="Zhu Y."/>
            <person name="Liu G."/>
            <person name="Chen Q."/>
            <person name="Chen Z."/>
            <person name="Lan J."/>
            <person name="Che J."/>
            <person name="Ge C."/>
            <person name="Shi H."/>
            <person name="Pan Z."/>
            <person name="Liu X."/>
        </authorList>
    </citation>
    <scope>NUCLEOTIDE SEQUENCE [LARGE SCALE GENOMIC DNA]</scope>
    <source>
        <strain evidence="3">DSM 26</strain>
    </source>
</reference>
<dbReference type="Gene3D" id="3.30.470.10">
    <property type="match status" value="1"/>
</dbReference>
<organism evidence="2 3">
    <name type="scientific">Virgibacillus pantothenticus</name>
    <dbReference type="NCBI Taxonomy" id="1473"/>
    <lineage>
        <taxon>Bacteria</taxon>
        <taxon>Bacillati</taxon>
        <taxon>Bacillota</taxon>
        <taxon>Bacilli</taxon>
        <taxon>Bacillales</taxon>
        <taxon>Bacillaceae</taxon>
        <taxon>Virgibacillus</taxon>
    </lineage>
</organism>
<sequence>MKQHNPYLRFDFSNTNPISFTDPITIISTYEQSEVIPCLQAIEQYIQAGYYAAGFLAYEAAPAFDRAFEVHNSDQFPLLWFGIFSEAKPAQKSKARPFTIDEWKLPITASAYKKNINQIKYHIENGDTYQVNYTVPMFSRFAGDTFGYYQRLTASQAANYCAYLHIGSHSILSASPELFFHLQAGLITTKPMKGTAKRGNTLEEDKAIAEWLYQSEKNRAENVMIVDLLRNDLGTIAKPGTVHVPQLFTIERYPTVFQMTSTVTAEVEPDITAIFKALFPCGSITGAPKVNTMKIIHEVETAPRNIYCGAIGYVTPQKEAIFNVPIRTVLIDNVSGEATYGVGGGITWDSTSEEEYEEMLSKTLVLKKQMNDFELLESIRLENGKFSLLDYHLKRMAKSAAFFSYPFEVTKMELKLEQIATQWNTGTYKLRVLLANTGEITSDVQPIKTNLQTLKVKLAQQAIDKSNPFYYHKTTNREMYHTFLQDHPDADDVLLWNAELEVTEFTIGNVVVEMNGAFYTPPVHCGLLPGTFRQHAIEKGMISEKIITIKDLESCSRIWLINSVRGWVPVTLDS</sequence>
<dbReference type="Proteomes" id="UP000036780">
    <property type="component" value="Unassembled WGS sequence"/>
</dbReference>
<dbReference type="SUPFAM" id="SSF56322">
    <property type="entry name" value="ADC synthase"/>
    <property type="match status" value="1"/>
</dbReference>
<dbReference type="PANTHER" id="PTHR11236:SF50">
    <property type="entry name" value="AMINODEOXYCHORISMATE SYNTHASE COMPONENT 1"/>
    <property type="match status" value="1"/>
</dbReference>
<dbReference type="InterPro" id="IPR005801">
    <property type="entry name" value="ADC_synthase"/>
</dbReference>
<dbReference type="GO" id="GO:0009396">
    <property type="term" value="P:folic acid-containing compound biosynthetic process"/>
    <property type="evidence" value="ECO:0007669"/>
    <property type="project" value="InterPro"/>
</dbReference>
<dbReference type="GO" id="GO:0046820">
    <property type="term" value="F:4-amino-4-deoxychorismate synthase activity"/>
    <property type="evidence" value="ECO:0007669"/>
    <property type="project" value="TreeGrafter"/>
</dbReference>
<comment type="caution">
    <text evidence="2">The sequence shown here is derived from an EMBL/GenBank/DDBJ whole genome shotgun (WGS) entry which is preliminary data.</text>
</comment>
<dbReference type="InterPro" id="IPR043132">
    <property type="entry name" value="BCAT-like_C"/>
</dbReference>
<dbReference type="NCBIfam" id="TIGR00553">
    <property type="entry name" value="pabB"/>
    <property type="match status" value="1"/>
</dbReference>
<dbReference type="InterPro" id="IPR015890">
    <property type="entry name" value="Chorismate_C"/>
</dbReference>
<dbReference type="Gene3D" id="3.20.10.10">
    <property type="entry name" value="D-amino Acid Aminotransferase, subunit A, domain 2"/>
    <property type="match status" value="1"/>
</dbReference>
<dbReference type="GO" id="GO:0000162">
    <property type="term" value="P:L-tryptophan biosynthetic process"/>
    <property type="evidence" value="ECO:0007669"/>
    <property type="project" value="TreeGrafter"/>
</dbReference>
<gene>
    <name evidence="2" type="ORF">AFK71_16130</name>
</gene>
<dbReference type="Pfam" id="PF00425">
    <property type="entry name" value="Chorismate_bind"/>
    <property type="match status" value="1"/>
</dbReference>
<feature type="domain" description="Chorismate-utilising enzyme C-terminal" evidence="1">
    <location>
        <begin position="110"/>
        <end position="362"/>
    </location>
</feature>
<dbReference type="InterPro" id="IPR001544">
    <property type="entry name" value="Aminotrans_IV"/>
</dbReference>
<accession>A0A0L0QN32</accession>
<dbReference type="RefSeq" id="WP_050352502.1">
    <property type="nucleotide sequence ID" value="NZ_CP073011.1"/>
</dbReference>
<keyword evidence="3" id="KW-1185">Reference proteome</keyword>
<dbReference type="Pfam" id="PF01063">
    <property type="entry name" value="Aminotran_4"/>
    <property type="match status" value="1"/>
</dbReference>
<dbReference type="InterPro" id="IPR019999">
    <property type="entry name" value="Anth_synth_I-like"/>
</dbReference>
<evidence type="ECO:0000313" key="3">
    <source>
        <dbReference type="Proteomes" id="UP000036780"/>
    </source>
</evidence>
<protein>
    <submittedName>
        <fullName evidence="2">Aminobenzoate synthetase</fullName>
    </submittedName>
</protein>
<dbReference type="InterPro" id="IPR005802">
    <property type="entry name" value="ADC_synth_comp_1"/>
</dbReference>
<dbReference type="EMBL" id="LGTO01000007">
    <property type="protein sequence ID" value="KNE19939.1"/>
    <property type="molecule type" value="Genomic_DNA"/>
</dbReference>
<dbReference type="AlphaFoldDB" id="A0A0L0QN32"/>
<dbReference type="InterPro" id="IPR043131">
    <property type="entry name" value="BCAT-like_N"/>
</dbReference>
<dbReference type="OrthoDB" id="9803598at2"/>